<dbReference type="InterPro" id="IPR035905">
    <property type="entry name" value="Barstar-like_sf"/>
</dbReference>
<keyword evidence="4" id="KW-1185">Reference proteome</keyword>
<reference evidence="3 4" key="1">
    <citation type="submission" date="2019-11" db="EMBL/GenBank/DDBJ databases">
        <authorList>
            <person name="Dong K."/>
        </authorList>
    </citation>
    <scope>NUCLEOTIDE SEQUENCE [LARGE SCALE GENOMIC DNA]</scope>
    <source>
        <strain evidence="3 4">DK608</strain>
    </source>
</reference>
<protein>
    <submittedName>
        <fullName evidence="3">Ribonuclease inhibitor</fullName>
    </submittedName>
</protein>
<gene>
    <name evidence="3" type="ORF">GL284_15025</name>
</gene>
<evidence type="ECO:0000313" key="3">
    <source>
        <dbReference type="EMBL" id="MTH65585.1"/>
    </source>
</evidence>
<organism evidence="3 4">
    <name type="scientific">Paracoccus shanxieyensis</name>
    <dbReference type="NCBI Taxonomy" id="2675752"/>
    <lineage>
        <taxon>Bacteria</taxon>
        <taxon>Pseudomonadati</taxon>
        <taxon>Pseudomonadota</taxon>
        <taxon>Alphaproteobacteria</taxon>
        <taxon>Rhodobacterales</taxon>
        <taxon>Paracoccaceae</taxon>
        <taxon>Paracoccus</taxon>
    </lineage>
</organism>
<feature type="domain" description="Barstar (barnase inhibitor)" evidence="2">
    <location>
        <begin position="3"/>
        <end position="74"/>
    </location>
</feature>
<dbReference type="InterPro" id="IPR000468">
    <property type="entry name" value="Barstar"/>
</dbReference>
<sequence length="131" mass="14495">MTMRRLVIEGANFHDTPGFYTEINRVFMADESWQLGPSLDAFNDLLHGGFGALRGDGPVTLIWRDFAKSRADLGLAATRDYLTAKIARPDLFNAARFQADLDALNAGTGQSYFQILLEIIAGHPRITLRPA</sequence>
<comment type="similarity">
    <text evidence="1">Belongs to the barstar family.</text>
</comment>
<proteinExistence type="inferred from homology"/>
<dbReference type="Pfam" id="PF01337">
    <property type="entry name" value="Barstar"/>
    <property type="match status" value="1"/>
</dbReference>
<dbReference type="SUPFAM" id="SSF52038">
    <property type="entry name" value="Barstar-related"/>
    <property type="match status" value="1"/>
</dbReference>
<dbReference type="Proteomes" id="UP000478740">
    <property type="component" value="Unassembled WGS sequence"/>
</dbReference>
<evidence type="ECO:0000259" key="2">
    <source>
        <dbReference type="Pfam" id="PF01337"/>
    </source>
</evidence>
<name>A0A6L6IYK5_9RHOB</name>
<dbReference type="AlphaFoldDB" id="A0A6L6IYK5"/>
<dbReference type="Gene3D" id="3.30.370.10">
    <property type="entry name" value="Barstar-like"/>
    <property type="match status" value="1"/>
</dbReference>
<accession>A0A6L6IYK5</accession>
<evidence type="ECO:0000313" key="4">
    <source>
        <dbReference type="Proteomes" id="UP000478740"/>
    </source>
</evidence>
<dbReference type="EMBL" id="WMII01000014">
    <property type="protein sequence ID" value="MTH65585.1"/>
    <property type="molecule type" value="Genomic_DNA"/>
</dbReference>
<evidence type="ECO:0000256" key="1">
    <source>
        <dbReference type="ARBA" id="ARBA00006845"/>
    </source>
</evidence>
<comment type="caution">
    <text evidence="3">The sequence shown here is derived from an EMBL/GenBank/DDBJ whole genome shotgun (WGS) entry which is preliminary data.</text>
</comment>